<dbReference type="SUPFAM" id="SSF51713">
    <property type="entry name" value="tRNA-guanine transglycosylase"/>
    <property type="match status" value="1"/>
</dbReference>
<comment type="caution">
    <text evidence="8">The sequence shown here is derived from an EMBL/GenBank/DDBJ whole genome shotgun (WGS) entry which is preliminary data.</text>
</comment>
<gene>
    <name evidence="8" type="ORF">COHA_007950</name>
</gene>
<dbReference type="AlphaFoldDB" id="A0AAD5DL93"/>
<feature type="binding site" evidence="5">
    <location>
        <position position="387"/>
    </location>
    <ligand>
        <name>Zn(2+)</name>
        <dbReference type="ChEBI" id="CHEBI:29105"/>
    </ligand>
</feature>
<dbReference type="InterPro" id="IPR028592">
    <property type="entry name" value="QTRTD1"/>
</dbReference>
<accession>A0AAD5DL93</accession>
<comment type="subcellular location">
    <subcellularLocation>
        <location evidence="5">Cytoplasm</location>
    </subcellularLocation>
</comment>
<protein>
    <recommendedName>
        <fullName evidence="5">Queuine tRNA-ribosyltransferase accessory subunit 2</fullName>
    </recommendedName>
    <alternativeName>
        <fullName evidence="5">Queuine tRNA-ribosyltransferase domain-containing protein 1</fullName>
    </alternativeName>
</protein>
<dbReference type="InterPro" id="IPR050852">
    <property type="entry name" value="Queuine_tRNA-ribosyltrfase"/>
</dbReference>
<dbReference type="Gene3D" id="3.20.20.105">
    <property type="entry name" value="Queuine tRNA-ribosyltransferase-like"/>
    <property type="match status" value="1"/>
</dbReference>
<feature type="compositionally biased region" description="Basic and acidic residues" evidence="6">
    <location>
        <begin position="1"/>
        <end position="13"/>
    </location>
</feature>
<comment type="cofactor">
    <cofactor evidence="5">
        <name>Zn(2+)</name>
        <dbReference type="ChEBI" id="CHEBI:29105"/>
    </cofactor>
    <text evidence="5">Binds 1 zinc ion per subunit.</text>
</comment>
<dbReference type="PANTHER" id="PTHR46064:SF1">
    <property type="entry name" value="QUEUINE TRNA-RIBOSYLTRANSFERASE ACCESSORY SUBUNIT 2"/>
    <property type="match status" value="1"/>
</dbReference>
<keyword evidence="1 5" id="KW-0963">Cytoplasm</keyword>
<dbReference type="NCBIfam" id="TIGR00449">
    <property type="entry name" value="tgt_general"/>
    <property type="match status" value="2"/>
</dbReference>
<feature type="region of interest" description="Disordered" evidence="6">
    <location>
        <begin position="1"/>
        <end position="20"/>
    </location>
</feature>
<evidence type="ECO:0000256" key="6">
    <source>
        <dbReference type="SAM" id="MobiDB-lite"/>
    </source>
</evidence>
<evidence type="ECO:0000256" key="1">
    <source>
        <dbReference type="ARBA" id="ARBA00022490"/>
    </source>
</evidence>
<dbReference type="GO" id="GO:0046872">
    <property type="term" value="F:metal ion binding"/>
    <property type="evidence" value="ECO:0007669"/>
    <property type="project" value="UniProtKB-KW"/>
</dbReference>
<feature type="binding site" evidence="5">
    <location>
        <position position="356"/>
    </location>
    <ligand>
        <name>Zn(2+)</name>
        <dbReference type="ChEBI" id="CHEBI:29105"/>
    </ligand>
</feature>
<keyword evidence="9" id="KW-1185">Reference proteome</keyword>
<evidence type="ECO:0000256" key="5">
    <source>
        <dbReference type="HAMAP-Rule" id="MF_03043"/>
    </source>
</evidence>
<feature type="binding site" evidence="5">
    <location>
        <position position="361"/>
    </location>
    <ligand>
        <name>Zn(2+)</name>
        <dbReference type="ChEBI" id="CHEBI:29105"/>
    </ligand>
</feature>
<keyword evidence="3 5" id="KW-0479">Metal-binding</keyword>
<dbReference type="Pfam" id="PF01702">
    <property type="entry name" value="TGT"/>
    <property type="match status" value="1"/>
</dbReference>
<organism evidence="8 9">
    <name type="scientific">Chlorella ohadii</name>
    <dbReference type="NCBI Taxonomy" id="2649997"/>
    <lineage>
        <taxon>Eukaryota</taxon>
        <taxon>Viridiplantae</taxon>
        <taxon>Chlorophyta</taxon>
        <taxon>core chlorophytes</taxon>
        <taxon>Trebouxiophyceae</taxon>
        <taxon>Chlorellales</taxon>
        <taxon>Chlorellaceae</taxon>
        <taxon>Chlorella clade</taxon>
        <taxon>Chlorella</taxon>
    </lineage>
</organism>
<proteinExistence type="inferred from homology"/>
<evidence type="ECO:0000256" key="4">
    <source>
        <dbReference type="ARBA" id="ARBA00022833"/>
    </source>
</evidence>
<comment type="subunit">
    <text evidence="5">Heterodimer of a catalytic subunit and an accessory subunit.</text>
</comment>
<evidence type="ECO:0000313" key="8">
    <source>
        <dbReference type="EMBL" id="KAI7838261.1"/>
    </source>
</evidence>
<feature type="domain" description="tRNA-guanine(15) transglycosylase-like" evidence="7">
    <location>
        <begin position="11"/>
        <end position="420"/>
    </location>
</feature>
<dbReference type="GO" id="GO:0005737">
    <property type="term" value="C:cytoplasm"/>
    <property type="evidence" value="ECO:0007669"/>
    <property type="project" value="UniProtKB-SubCell"/>
</dbReference>
<comment type="similarity">
    <text evidence="5">Belongs to the queuine tRNA-ribosyltransferase family. QTRT2 subfamily.</text>
</comment>
<dbReference type="InterPro" id="IPR002616">
    <property type="entry name" value="tRNA_ribo_trans-like"/>
</dbReference>
<dbReference type="InterPro" id="IPR036511">
    <property type="entry name" value="TGT-like_sf"/>
</dbReference>
<dbReference type="EMBL" id="JADXDR010000131">
    <property type="protein sequence ID" value="KAI7838261.1"/>
    <property type="molecule type" value="Genomic_DNA"/>
</dbReference>
<reference evidence="8" key="1">
    <citation type="submission" date="2020-11" db="EMBL/GenBank/DDBJ databases">
        <title>Chlorella ohadii genome sequencing and assembly.</title>
        <authorList>
            <person name="Murik O."/>
            <person name="Treves H."/>
            <person name="Kedem I."/>
            <person name="Shotland Y."/>
            <person name="Kaplan A."/>
        </authorList>
    </citation>
    <scope>NUCLEOTIDE SEQUENCE</scope>
    <source>
        <strain evidence="8">1</strain>
    </source>
</reference>
<dbReference type="HAMAP" id="MF_03043">
    <property type="entry name" value="QTRT2"/>
    <property type="match status" value="1"/>
</dbReference>
<evidence type="ECO:0000256" key="3">
    <source>
        <dbReference type="ARBA" id="ARBA00022723"/>
    </source>
</evidence>
<feature type="binding site" evidence="5">
    <location>
        <position position="358"/>
    </location>
    <ligand>
        <name>Zn(2+)</name>
        <dbReference type="ChEBI" id="CHEBI:29105"/>
    </ligand>
</feature>
<dbReference type="GO" id="GO:0006400">
    <property type="term" value="P:tRNA modification"/>
    <property type="evidence" value="ECO:0007669"/>
    <property type="project" value="InterPro"/>
</dbReference>
<evidence type="ECO:0000259" key="7">
    <source>
        <dbReference type="Pfam" id="PF01702"/>
    </source>
</evidence>
<dbReference type="GO" id="GO:0008479">
    <property type="term" value="F:tRNA-guanosine(34) queuine transglycosylase activity"/>
    <property type="evidence" value="ECO:0007669"/>
    <property type="project" value="UniProtKB-UniRule"/>
</dbReference>
<dbReference type="Proteomes" id="UP001205105">
    <property type="component" value="Unassembled WGS sequence"/>
</dbReference>
<sequence>MFAVSHRDGDARSGELSTPNGTIATPGLLVYTHRGGSMNLTPDMLEPLRAAGLQGLQLDVLQFLNQPTPGVLSGGGGGRKFLALDAPGTVLVATGRDPAIYEYTGAMRQATNEWASGAATVTPERYVEALAAVRPDVWVALSDDVPSDSRTDRAAKSVDRTAAWLGACLAAAQQQPGLAAAAAWAVVQGAQYQHERQRCAEAVAGQPGVSGYVLGGLGTGESPEQRQQIVQAVLQRLPAGAPRMLSSVGTPEEILEAVAQGIDLFDTAYLLDVTNGGYALAFPLSQEADEAEQQRRQQQQRGSAAEAAVGAAAVAAAAAAGVVGKRAADECGRDDSKINLWALAYRTDRRPLLPGCTCFACANHTRAYVHHLLQTHEMTGQVLLEVHNTHHYLRFFAEVRKAIAAGRFAAYRDWFLQRRQRWLVGEGGRQ</sequence>
<evidence type="ECO:0000256" key="2">
    <source>
        <dbReference type="ARBA" id="ARBA00022694"/>
    </source>
</evidence>
<keyword evidence="2 5" id="KW-0819">tRNA processing</keyword>
<dbReference type="PANTHER" id="PTHR46064">
    <property type="entry name" value="QUEUINE TRNA-RIBOSYLTRANSFERASE ACCESSORY SUBUNIT 2"/>
    <property type="match status" value="1"/>
</dbReference>
<name>A0AAD5DL93_9CHLO</name>
<evidence type="ECO:0000313" key="9">
    <source>
        <dbReference type="Proteomes" id="UP001205105"/>
    </source>
</evidence>
<keyword evidence="4 5" id="KW-0862">Zinc</keyword>
<comment type="function">
    <text evidence="5">Non-catalytic subunit of the queuine tRNA-ribosyltransferase (TGT) that catalyzes the base-exchange of a guanine (G) residue with queuine (Q) at position 34 (anticodon wobble position) in tRNAs with GU(N) anticodons (tRNA-Asp, -Asn, -His and -Tyr), resulting in the hypermodified nucleoside queuosine (7-(((4,5-cis-dihydroxy-2-cyclopenten-1-yl)amino)methyl)-7-deazaguanosine).</text>
</comment>